<evidence type="ECO:0000313" key="4">
    <source>
        <dbReference type="Proteomes" id="UP000255515"/>
    </source>
</evidence>
<accession>A0A376BZ11</accession>
<sequence>MKRLFLLCFLAIILSSMTVFKPKPQPLNAKWTLIQMPNYTKQELVQSTIVLDATDARNPVLHTSCNELQMMAQFSKKGIFKVAKMSIPENECEGREKEIEEQLIAYFKESKSYILHGKYLVIQTQSSKELLFVVHES</sequence>
<dbReference type="InterPro" id="IPR038670">
    <property type="entry name" value="HslJ-like_sf"/>
</dbReference>
<name>A0A376BZ11_9FLAO</name>
<feature type="domain" description="DUF306" evidence="2">
    <location>
        <begin position="26"/>
        <end position="132"/>
    </location>
</feature>
<evidence type="ECO:0000259" key="2">
    <source>
        <dbReference type="Pfam" id="PF03724"/>
    </source>
</evidence>
<dbReference type="RefSeq" id="WP_002686719.1">
    <property type="nucleotide sequence ID" value="NZ_UFTJ01000001.1"/>
</dbReference>
<dbReference type="AlphaFoldDB" id="A0A376BZ11"/>
<dbReference type="InterPro" id="IPR005184">
    <property type="entry name" value="DUF306_Meta_HslJ"/>
</dbReference>
<keyword evidence="1" id="KW-0732">Signal</keyword>
<dbReference type="Pfam" id="PF03724">
    <property type="entry name" value="META"/>
    <property type="match status" value="1"/>
</dbReference>
<dbReference type="EMBL" id="UFTJ01000001">
    <property type="protein sequence ID" value="SSZ46883.1"/>
    <property type="molecule type" value="Genomic_DNA"/>
</dbReference>
<dbReference type="Proteomes" id="UP000255515">
    <property type="component" value="Unassembled WGS sequence"/>
</dbReference>
<gene>
    <name evidence="3" type="ORF">NCTC11661_00545</name>
</gene>
<evidence type="ECO:0000256" key="1">
    <source>
        <dbReference type="SAM" id="SignalP"/>
    </source>
</evidence>
<protein>
    <recommendedName>
        <fullName evidence="2">DUF306 domain-containing protein</fullName>
    </recommendedName>
</protein>
<evidence type="ECO:0000313" key="3">
    <source>
        <dbReference type="EMBL" id="SSZ46883.1"/>
    </source>
</evidence>
<feature type="chain" id="PRO_5016919728" description="DUF306 domain-containing protein" evidence="1">
    <location>
        <begin position="22"/>
        <end position="137"/>
    </location>
</feature>
<organism evidence="3 4">
    <name type="scientific">Bergeyella zoohelcum</name>
    <dbReference type="NCBI Taxonomy" id="1015"/>
    <lineage>
        <taxon>Bacteria</taxon>
        <taxon>Pseudomonadati</taxon>
        <taxon>Bacteroidota</taxon>
        <taxon>Flavobacteriia</taxon>
        <taxon>Flavobacteriales</taxon>
        <taxon>Weeksellaceae</taxon>
        <taxon>Bergeyella</taxon>
    </lineage>
</organism>
<reference evidence="3 4" key="1">
    <citation type="submission" date="2018-06" db="EMBL/GenBank/DDBJ databases">
        <authorList>
            <consortium name="Pathogen Informatics"/>
            <person name="Doyle S."/>
        </authorList>
    </citation>
    <scope>NUCLEOTIDE SEQUENCE [LARGE SCALE GENOMIC DNA]</scope>
    <source>
        <strain evidence="3 4">NCTC11661</strain>
    </source>
</reference>
<dbReference type="Gene3D" id="2.40.128.270">
    <property type="match status" value="1"/>
</dbReference>
<proteinExistence type="predicted"/>
<feature type="signal peptide" evidence="1">
    <location>
        <begin position="1"/>
        <end position="21"/>
    </location>
</feature>